<dbReference type="EMBL" id="JARBDR010000214">
    <property type="protein sequence ID" value="KAJ8317924.1"/>
    <property type="molecule type" value="Genomic_DNA"/>
</dbReference>
<feature type="transmembrane region" description="Helical" evidence="7">
    <location>
        <begin position="178"/>
        <end position="200"/>
    </location>
</feature>
<reference evidence="9 10" key="1">
    <citation type="submission" date="2022-12" db="EMBL/GenBank/DDBJ databases">
        <title>Chromosome-level genome of Tegillarca granosa.</title>
        <authorList>
            <person name="Kim J."/>
        </authorList>
    </citation>
    <scope>NUCLEOTIDE SEQUENCE [LARGE SCALE GENOMIC DNA]</scope>
    <source>
        <strain evidence="9">Teg-2019</strain>
        <tissue evidence="9">Adductor muscle</tissue>
    </source>
</reference>
<organism evidence="9 10">
    <name type="scientific">Tegillarca granosa</name>
    <name type="common">Malaysian cockle</name>
    <name type="synonym">Anadara granosa</name>
    <dbReference type="NCBI Taxonomy" id="220873"/>
    <lineage>
        <taxon>Eukaryota</taxon>
        <taxon>Metazoa</taxon>
        <taxon>Spiralia</taxon>
        <taxon>Lophotrochozoa</taxon>
        <taxon>Mollusca</taxon>
        <taxon>Bivalvia</taxon>
        <taxon>Autobranchia</taxon>
        <taxon>Pteriomorphia</taxon>
        <taxon>Arcoida</taxon>
        <taxon>Arcoidea</taxon>
        <taxon>Arcidae</taxon>
        <taxon>Tegillarca</taxon>
    </lineage>
</organism>
<comment type="similarity">
    <text evidence="6">Belongs to the TMEM104 family.</text>
</comment>
<keyword evidence="2 7" id="KW-0812">Transmembrane</keyword>
<keyword evidence="3 7" id="KW-1133">Transmembrane helix</keyword>
<feature type="domain" description="Amino acid transporter transmembrane" evidence="8">
    <location>
        <begin position="66"/>
        <end position="117"/>
    </location>
</feature>
<feature type="transmembrane region" description="Helical" evidence="7">
    <location>
        <begin position="370"/>
        <end position="394"/>
    </location>
</feature>
<proteinExistence type="inferred from homology"/>
<feature type="transmembrane region" description="Helical" evidence="7">
    <location>
        <begin position="302"/>
        <end position="326"/>
    </location>
</feature>
<protein>
    <recommendedName>
        <fullName evidence="8">Amino acid transporter transmembrane domain-containing protein</fullName>
    </recommendedName>
</protein>
<dbReference type="InterPro" id="IPR013057">
    <property type="entry name" value="AA_transpt_TM"/>
</dbReference>
<feature type="transmembrane region" description="Helical" evidence="7">
    <location>
        <begin position="347"/>
        <end position="364"/>
    </location>
</feature>
<evidence type="ECO:0000256" key="2">
    <source>
        <dbReference type="ARBA" id="ARBA00022692"/>
    </source>
</evidence>
<feature type="transmembrane region" description="Helical" evidence="7">
    <location>
        <begin position="60"/>
        <end position="82"/>
    </location>
</feature>
<accession>A0ABQ9FKX1</accession>
<comment type="subcellular location">
    <subcellularLocation>
        <location evidence="1">Membrane</location>
        <topology evidence="1">Multi-pass membrane protein</topology>
    </subcellularLocation>
</comment>
<keyword evidence="5" id="KW-0325">Glycoprotein</keyword>
<evidence type="ECO:0000256" key="4">
    <source>
        <dbReference type="ARBA" id="ARBA00023136"/>
    </source>
</evidence>
<sequence length="434" mass="48783">MLKKYIALHFTEDLHIYLLNKFRLKGSNSCIQSNHVTEKFDSGRRMAEGVNYSITSVGAYYSKAAGLIYIFNLIVGTGALTMPKAFQSAGWILSLIVIVCLAFMSYLTVTFVTEAMALANAISSGNDEYLSEDQPLLVNRPRSNSSAGIFEISERIELAAFSLTLGPFVFFNVQKTKYLQYFTTLTRWLAFGVMIILAVIRLSKKEGKGHPSVADFSGIPNLFGVCVYSFMCHHSLPSLITPIRNKSKLYWMIGGDYILILAFYALVSFTGIYAFSEINDLYTLNFLPDECDSRNSITNIAFFQYFLALFPVFTLSTNFPIISITLRNNLKTLFYNPSKPYSWSVDRIVFPLLAITPPVLIAFITNEVEFLVGITGSYAGTGIQYIIPALLVYFGRKNIKSVVDDVDSKNKYSSPFSHTFWVVFVCLWAVIFNI</sequence>
<evidence type="ECO:0000256" key="3">
    <source>
        <dbReference type="ARBA" id="ARBA00022989"/>
    </source>
</evidence>
<comment type="caution">
    <text evidence="9">The sequence shown here is derived from an EMBL/GenBank/DDBJ whole genome shotgun (WGS) entry which is preliminary data.</text>
</comment>
<name>A0ABQ9FKX1_TEGGR</name>
<keyword evidence="10" id="KW-1185">Reference proteome</keyword>
<evidence type="ECO:0000313" key="10">
    <source>
        <dbReference type="Proteomes" id="UP001217089"/>
    </source>
</evidence>
<evidence type="ECO:0000259" key="8">
    <source>
        <dbReference type="Pfam" id="PF01490"/>
    </source>
</evidence>
<evidence type="ECO:0000256" key="6">
    <source>
        <dbReference type="ARBA" id="ARBA00038166"/>
    </source>
</evidence>
<evidence type="ECO:0000256" key="5">
    <source>
        <dbReference type="ARBA" id="ARBA00023180"/>
    </source>
</evidence>
<evidence type="ECO:0000313" key="9">
    <source>
        <dbReference type="EMBL" id="KAJ8317924.1"/>
    </source>
</evidence>
<dbReference type="Pfam" id="PF01490">
    <property type="entry name" value="Aa_trans"/>
    <property type="match status" value="2"/>
</dbReference>
<evidence type="ECO:0000256" key="1">
    <source>
        <dbReference type="ARBA" id="ARBA00004141"/>
    </source>
</evidence>
<dbReference type="Proteomes" id="UP001217089">
    <property type="component" value="Unassembled WGS sequence"/>
</dbReference>
<dbReference type="PANTHER" id="PTHR16189">
    <property type="entry name" value="TRANSMEMBRANE PROTEIN 104-RELATED"/>
    <property type="match status" value="1"/>
</dbReference>
<evidence type="ECO:0000256" key="7">
    <source>
        <dbReference type="SAM" id="Phobius"/>
    </source>
</evidence>
<dbReference type="Gene3D" id="1.20.1740.10">
    <property type="entry name" value="Amino acid/polyamine transporter I"/>
    <property type="match status" value="1"/>
</dbReference>
<feature type="domain" description="Amino acid transporter transmembrane" evidence="8">
    <location>
        <begin position="175"/>
        <end position="403"/>
    </location>
</feature>
<gene>
    <name evidence="9" type="ORF">KUTeg_003015</name>
</gene>
<feature type="transmembrane region" description="Helical" evidence="7">
    <location>
        <begin position="89"/>
        <end position="109"/>
    </location>
</feature>
<feature type="transmembrane region" description="Helical" evidence="7">
    <location>
        <begin position="415"/>
        <end position="432"/>
    </location>
</feature>
<dbReference type="PANTHER" id="PTHR16189:SF0">
    <property type="entry name" value="TRANSMEMBRANE PROTEIN 104"/>
    <property type="match status" value="1"/>
</dbReference>
<keyword evidence="4 7" id="KW-0472">Membrane</keyword>
<feature type="transmembrane region" description="Helical" evidence="7">
    <location>
        <begin position="249"/>
        <end position="275"/>
    </location>
</feature>